<evidence type="ECO:0000256" key="6">
    <source>
        <dbReference type="ARBA" id="ARBA00022801"/>
    </source>
</evidence>
<dbReference type="SUPFAM" id="SSF74650">
    <property type="entry name" value="Galactose mutarotase-like"/>
    <property type="match status" value="1"/>
</dbReference>
<comment type="subunit">
    <text evidence="4">Monomer.</text>
</comment>
<organism evidence="12 13">
    <name type="scientific">Bacteroides xylanisolvens</name>
    <dbReference type="NCBI Taxonomy" id="371601"/>
    <lineage>
        <taxon>Bacteria</taxon>
        <taxon>Pseudomonadati</taxon>
        <taxon>Bacteroidota</taxon>
        <taxon>Bacteroidia</taxon>
        <taxon>Bacteroidales</taxon>
        <taxon>Bacteroidaceae</taxon>
        <taxon>Bacteroides</taxon>
    </lineage>
</organism>
<dbReference type="InterPro" id="IPR004199">
    <property type="entry name" value="B-gal_small/dom_5"/>
</dbReference>
<dbReference type="PANTHER" id="PTHR46323:SF2">
    <property type="entry name" value="BETA-GALACTOSIDASE"/>
    <property type="match status" value="1"/>
</dbReference>
<dbReference type="SUPFAM" id="SSF49785">
    <property type="entry name" value="Galactose-binding domain-like"/>
    <property type="match status" value="1"/>
</dbReference>
<dbReference type="GO" id="GO:0009341">
    <property type="term" value="C:beta-galactosidase complex"/>
    <property type="evidence" value="ECO:0007669"/>
    <property type="project" value="InterPro"/>
</dbReference>
<evidence type="ECO:0000256" key="5">
    <source>
        <dbReference type="ARBA" id="ARBA00012756"/>
    </source>
</evidence>
<dbReference type="InterPro" id="IPR006104">
    <property type="entry name" value="Glyco_hydro_2_N"/>
</dbReference>
<proteinExistence type="inferred from homology"/>
<dbReference type="Pfam" id="PF02929">
    <property type="entry name" value="Bgal_small_N"/>
    <property type="match status" value="1"/>
</dbReference>
<dbReference type="InterPro" id="IPR008979">
    <property type="entry name" value="Galactose-bd-like_sf"/>
</dbReference>
<evidence type="ECO:0000256" key="3">
    <source>
        <dbReference type="ARBA" id="ARBA00007401"/>
    </source>
</evidence>
<sequence>MKRNIVSLFLFITISASGQNMPDWENPAVIGINKEEYHATLTLPSGKSKCEEIVSLDGIWKFNWSPQPDIRPVDFYKNDFSVANWDDIVVPGNWQMQGYGMPIYSNWTYPFKKDQPRVMSEPPKEYFSYQNRNPVGSYVTTFQIPPGERDKRYYLHFAGVESAMYVWVNGEKVGYSQNSMSPAEFDVTSYVKPGENRLAVEVYRWSDGSYLEDQDMWRLSGIFRSVDLWIRPQIHIKDYTLTAELSDNFASAKVDMKVWLRNQSAKKVKNYEIEVLLKGRDNRGKEVEYKMAAPVKSLSPRSVNTFDLSCVLENPKLWSAEIPNLYDVKIVLRNNKGVQEQFSNHLGIRRMEVRGEVFYFNGKPIKMKGVNRHEHHPRTGRFVDRATLETDLRLMKQANINMIRTSHYPDDPLFYELCDIYGFYVMDEANQESHDYGLRNKELGDNPDWTLAHIDRAVSLVQRDKNHPCVLFWSLGNEGGHGINSLAMADTVRALDSTRIVFSDTDREISDIYDDGYLHPDRLRELAREVNDKPFFMREYAHAMGNSLGNFKEYWDVIETDKSILGGAIWEWANHGIAKKKDGSPLKYEANPASLQLEQDEFWAYGGDFGDYPNYGEFCIDGLIGANRVPQPHYYEVRKVYQNIDFKLEGASNVKLVNKHAFLSLNDFEYFYEFLNDGEIVKSVHIPVNANDVLEIPYNIEAEGEICLNVYAKLSKPTIWAKSGFVVAYEQFILQPKRQESINIKGNTPLVKNMAESIEVIVGHSVFVIDKLNGALISWKVNGKEVLYAPLEPYFWKPANDNQKRNEYNQRLGAWREAGKQRTVKRVITKMENGLAVVRVEMELPVGAAYVLTYLVNGEGKMQVEADYKPTKNNIPLIPKFGMRIQLPADMQQVEWYGRGEFENYPDRKTGALLGRYALSLSRFITDYPVPQDNANRCDVRWFSLKDGVGDRGIKVTGLQPLCFRAWPYTEKDIEKAKHPHELPQRDFIQVNIDLSIHGVGGNDSWGARTLDKYTIDGNHPYTYGFIMEYGR</sequence>
<comment type="cofactor">
    <cofactor evidence="2">
        <name>Ca(2+)</name>
        <dbReference type="ChEBI" id="CHEBI:29108"/>
    </cofactor>
</comment>
<dbReference type="Gene3D" id="2.60.40.10">
    <property type="entry name" value="Immunoglobulins"/>
    <property type="match status" value="2"/>
</dbReference>
<dbReference type="SUPFAM" id="SSF49303">
    <property type="entry name" value="beta-Galactosidase/glucuronidase domain"/>
    <property type="match status" value="2"/>
</dbReference>
<accession>A0A7J5PWI0</accession>
<evidence type="ECO:0000256" key="9">
    <source>
        <dbReference type="ARBA" id="ARBA00032230"/>
    </source>
</evidence>
<comment type="caution">
    <text evidence="12">The sequence shown here is derived from an EMBL/GenBank/DDBJ whole genome shotgun (WGS) entry which is preliminary data.</text>
</comment>
<dbReference type="AlphaFoldDB" id="A0A7J5PWI0"/>
<dbReference type="SUPFAM" id="SSF51445">
    <property type="entry name" value="(Trans)glycosidases"/>
    <property type="match status" value="1"/>
</dbReference>
<dbReference type="SMART" id="SM01038">
    <property type="entry name" value="Bgal_small_N"/>
    <property type="match status" value="1"/>
</dbReference>
<dbReference type="InterPro" id="IPR006101">
    <property type="entry name" value="Glyco_hydro_2"/>
</dbReference>
<dbReference type="Pfam" id="PF02836">
    <property type="entry name" value="Glyco_hydro_2_C"/>
    <property type="match status" value="1"/>
</dbReference>
<evidence type="ECO:0000256" key="7">
    <source>
        <dbReference type="ARBA" id="ARBA00022837"/>
    </source>
</evidence>
<dbReference type="InterPro" id="IPR006102">
    <property type="entry name" value="Ig-like_GH2"/>
</dbReference>
<dbReference type="InterPro" id="IPR036156">
    <property type="entry name" value="Beta-gal/glucu_dom_sf"/>
</dbReference>
<dbReference type="InterPro" id="IPR017853">
    <property type="entry name" value="GH"/>
</dbReference>
<dbReference type="GO" id="GO:0030246">
    <property type="term" value="F:carbohydrate binding"/>
    <property type="evidence" value="ECO:0007669"/>
    <property type="project" value="InterPro"/>
</dbReference>
<dbReference type="Gene3D" id="3.20.20.80">
    <property type="entry name" value="Glycosidases"/>
    <property type="match status" value="1"/>
</dbReference>
<dbReference type="InterPro" id="IPR023230">
    <property type="entry name" value="Glyco_hydro_2_CS"/>
</dbReference>
<dbReference type="Pfam" id="PF02837">
    <property type="entry name" value="Glyco_hydro_2_N"/>
    <property type="match status" value="1"/>
</dbReference>
<comment type="catalytic activity">
    <reaction evidence="1 10">
        <text>Hydrolysis of terminal non-reducing beta-D-galactose residues in beta-D-galactosides.</text>
        <dbReference type="EC" id="3.2.1.23"/>
    </reaction>
</comment>
<dbReference type="InterPro" id="IPR013783">
    <property type="entry name" value="Ig-like_fold"/>
</dbReference>
<gene>
    <name evidence="12" type="ORF">GA398_12145</name>
</gene>
<evidence type="ECO:0000256" key="1">
    <source>
        <dbReference type="ARBA" id="ARBA00001412"/>
    </source>
</evidence>
<dbReference type="PRINTS" id="PR00132">
    <property type="entry name" value="GLHYDRLASE2"/>
</dbReference>
<name>A0A7J5PWI0_9BACE</name>
<evidence type="ECO:0000313" key="13">
    <source>
        <dbReference type="Proteomes" id="UP000434604"/>
    </source>
</evidence>
<keyword evidence="7" id="KW-0106">Calcium</keyword>
<dbReference type="Gene3D" id="2.70.98.10">
    <property type="match status" value="1"/>
</dbReference>
<dbReference type="PANTHER" id="PTHR46323">
    <property type="entry name" value="BETA-GALACTOSIDASE"/>
    <property type="match status" value="1"/>
</dbReference>
<keyword evidence="6 10" id="KW-0378">Hydrolase</keyword>
<dbReference type="RefSeq" id="WP_151934785.1">
    <property type="nucleotide sequence ID" value="NZ_JBCHGU010000012.1"/>
</dbReference>
<evidence type="ECO:0000256" key="2">
    <source>
        <dbReference type="ARBA" id="ARBA00001913"/>
    </source>
</evidence>
<dbReference type="EC" id="3.2.1.23" evidence="5 10"/>
<dbReference type="Pfam" id="PF00703">
    <property type="entry name" value="Glyco_hydro_2"/>
    <property type="match status" value="1"/>
</dbReference>
<dbReference type="Gene3D" id="2.60.120.260">
    <property type="entry name" value="Galactose-binding domain-like"/>
    <property type="match status" value="1"/>
</dbReference>
<dbReference type="GO" id="GO:0004565">
    <property type="term" value="F:beta-galactosidase activity"/>
    <property type="evidence" value="ECO:0007669"/>
    <property type="project" value="UniProtKB-EC"/>
</dbReference>
<evidence type="ECO:0000256" key="8">
    <source>
        <dbReference type="ARBA" id="ARBA00023295"/>
    </source>
</evidence>
<dbReference type="EMBL" id="WDED01000016">
    <property type="protein sequence ID" value="KAB6147362.1"/>
    <property type="molecule type" value="Genomic_DNA"/>
</dbReference>
<dbReference type="Proteomes" id="UP000434604">
    <property type="component" value="Unassembled WGS sequence"/>
</dbReference>
<dbReference type="InterPro" id="IPR032312">
    <property type="entry name" value="LacZ_4"/>
</dbReference>
<evidence type="ECO:0000256" key="10">
    <source>
        <dbReference type="RuleBase" id="RU361154"/>
    </source>
</evidence>
<protein>
    <recommendedName>
        <fullName evidence="5 10">Beta-galactosidase</fullName>
        <ecNumber evidence="5 10">3.2.1.23</ecNumber>
    </recommendedName>
    <alternativeName>
        <fullName evidence="9 10">Lactase</fullName>
    </alternativeName>
</protein>
<comment type="similarity">
    <text evidence="3 10">Belongs to the glycosyl hydrolase 2 family.</text>
</comment>
<dbReference type="InterPro" id="IPR023232">
    <property type="entry name" value="Glyco_hydro_2_AS"/>
</dbReference>
<dbReference type="InterPro" id="IPR006103">
    <property type="entry name" value="Glyco_hydro_2_cat"/>
</dbReference>
<evidence type="ECO:0000313" key="12">
    <source>
        <dbReference type="EMBL" id="KAB6147362.1"/>
    </source>
</evidence>
<dbReference type="GO" id="GO:0005990">
    <property type="term" value="P:lactose catabolic process"/>
    <property type="evidence" value="ECO:0007669"/>
    <property type="project" value="TreeGrafter"/>
</dbReference>
<dbReference type="Pfam" id="PF16353">
    <property type="entry name" value="LacZ_4"/>
    <property type="match status" value="1"/>
</dbReference>
<evidence type="ECO:0000259" key="11">
    <source>
        <dbReference type="SMART" id="SM01038"/>
    </source>
</evidence>
<keyword evidence="8 10" id="KW-0326">Glycosidase</keyword>
<dbReference type="PROSITE" id="PS00719">
    <property type="entry name" value="GLYCOSYL_HYDROL_F2_1"/>
    <property type="match status" value="1"/>
</dbReference>
<dbReference type="InterPro" id="IPR011013">
    <property type="entry name" value="Gal_mutarotase_sf_dom"/>
</dbReference>
<reference evidence="12 13" key="1">
    <citation type="journal article" date="2019" name="Nat. Med.">
        <title>A library of human gut bacterial isolates paired with longitudinal multiomics data enables mechanistic microbiome research.</title>
        <authorList>
            <person name="Poyet M."/>
            <person name="Groussin M."/>
            <person name="Gibbons S.M."/>
            <person name="Avila-Pacheco J."/>
            <person name="Jiang X."/>
            <person name="Kearney S.M."/>
            <person name="Perrotta A.R."/>
            <person name="Berdy B."/>
            <person name="Zhao S."/>
            <person name="Lieberman T.D."/>
            <person name="Swanson P.K."/>
            <person name="Smith M."/>
            <person name="Roesemann S."/>
            <person name="Alexander J.E."/>
            <person name="Rich S.A."/>
            <person name="Livny J."/>
            <person name="Vlamakis H."/>
            <person name="Clish C."/>
            <person name="Bullock K."/>
            <person name="Deik A."/>
            <person name="Scott J."/>
            <person name="Pierce K.A."/>
            <person name="Xavier R.J."/>
            <person name="Alm E.J."/>
        </authorList>
    </citation>
    <scope>NUCLEOTIDE SEQUENCE [LARGE SCALE GENOMIC DNA]</scope>
    <source>
        <strain evidence="12 13">BIOML-A58</strain>
    </source>
</reference>
<dbReference type="PROSITE" id="PS00608">
    <property type="entry name" value="GLYCOSYL_HYDROL_F2_2"/>
    <property type="match status" value="1"/>
</dbReference>
<dbReference type="InterPro" id="IPR050347">
    <property type="entry name" value="Bact_Beta-galactosidase"/>
</dbReference>
<feature type="domain" description="Beta galactosidase small chain/" evidence="11">
    <location>
        <begin position="759"/>
        <end position="1029"/>
    </location>
</feature>
<dbReference type="InterPro" id="IPR014718">
    <property type="entry name" value="GH-type_carb-bd"/>
</dbReference>
<evidence type="ECO:0000256" key="4">
    <source>
        <dbReference type="ARBA" id="ARBA00011245"/>
    </source>
</evidence>